<proteinExistence type="predicted"/>
<keyword evidence="7" id="KW-1185">Reference proteome</keyword>
<evidence type="ECO:0000256" key="1">
    <source>
        <dbReference type="ARBA" id="ARBA00004613"/>
    </source>
</evidence>
<dbReference type="PANTHER" id="PTHR10239:SF29">
    <property type="entry name" value="AMOP DOMAIN-CONTAINING PROTEIN"/>
    <property type="match status" value="1"/>
</dbReference>
<dbReference type="InterPro" id="IPR036383">
    <property type="entry name" value="TSP1_rpt_sf"/>
</dbReference>
<dbReference type="InterPro" id="IPR000884">
    <property type="entry name" value="TSP1_rpt"/>
</dbReference>
<evidence type="ECO:0000256" key="5">
    <source>
        <dbReference type="SAM" id="MobiDB-lite"/>
    </source>
</evidence>
<dbReference type="PROSITE" id="PS50092">
    <property type="entry name" value="TSP1"/>
    <property type="match status" value="1"/>
</dbReference>
<dbReference type="Gene3D" id="2.20.100.10">
    <property type="entry name" value="Thrombospondin type-1 (TSP1) repeat"/>
    <property type="match status" value="1"/>
</dbReference>
<sequence length="109" mass="12694">MRKLLSYSDNTPYANSIKNEQSQNTQKANAHENQQKYLLRDVKNQIELWDEWGNWSTCSVTCGNGRQVRWRHCSAEDCTKGLKKAQIKACHLKNCDSKTILHWLGIKTR</sequence>
<dbReference type="Pfam" id="PF00090">
    <property type="entry name" value="TSP_1"/>
    <property type="match status" value="1"/>
</dbReference>
<accession>A0ABP1NWQ7</accession>
<keyword evidence="4" id="KW-1015">Disulfide bond</keyword>
<dbReference type="EMBL" id="CAXAJV020001293">
    <property type="protein sequence ID" value="CAL7945454.1"/>
    <property type="molecule type" value="Genomic_DNA"/>
</dbReference>
<evidence type="ECO:0000313" key="7">
    <source>
        <dbReference type="Proteomes" id="UP001642520"/>
    </source>
</evidence>
<feature type="compositionally biased region" description="Polar residues" evidence="5">
    <location>
        <begin position="7"/>
        <end position="28"/>
    </location>
</feature>
<keyword evidence="2" id="KW-0964">Secreted</keyword>
<comment type="subcellular location">
    <subcellularLocation>
        <location evidence="1">Secreted</location>
    </subcellularLocation>
</comment>
<evidence type="ECO:0000256" key="2">
    <source>
        <dbReference type="ARBA" id="ARBA00022525"/>
    </source>
</evidence>
<comment type="caution">
    <text evidence="6">The sequence shown here is derived from an EMBL/GenBank/DDBJ whole genome shotgun (WGS) entry which is preliminary data.</text>
</comment>
<reference evidence="6 7" key="1">
    <citation type="submission" date="2024-08" db="EMBL/GenBank/DDBJ databases">
        <authorList>
            <person name="Will J Nash"/>
            <person name="Angela Man"/>
            <person name="Seanna McTaggart"/>
            <person name="Kendall Baker"/>
            <person name="Tom Barker"/>
            <person name="Leah Catchpole"/>
            <person name="Alex Durrant"/>
            <person name="Karim Gharbi"/>
            <person name="Naomi Irish"/>
            <person name="Gemy Kaithakottil"/>
            <person name="Debby Ku"/>
            <person name="Aaliyah Providence"/>
            <person name="Felix Shaw"/>
            <person name="David Swarbreck"/>
            <person name="Chris Watkins"/>
            <person name="Ann M. McCartney"/>
            <person name="Giulio Formenti"/>
            <person name="Alice Mouton"/>
            <person name="Noel Vella"/>
            <person name="Bjorn M von Reumont"/>
            <person name="Adriana Vella"/>
            <person name="Wilfried Haerty"/>
        </authorList>
    </citation>
    <scope>NUCLEOTIDE SEQUENCE [LARGE SCALE GENOMIC DNA]</scope>
</reference>
<dbReference type="SUPFAM" id="SSF82895">
    <property type="entry name" value="TSP-1 type 1 repeat"/>
    <property type="match status" value="1"/>
</dbReference>
<dbReference type="PANTHER" id="PTHR10239">
    <property type="entry name" value="ISTHMIN-2"/>
    <property type="match status" value="1"/>
</dbReference>
<evidence type="ECO:0000256" key="4">
    <source>
        <dbReference type="ARBA" id="ARBA00023157"/>
    </source>
</evidence>
<name>A0ABP1NWQ7_XYLVO</name>
<gene>
    <name evidence="6" type="ORF">XYLVIOL_LOCUS7222</name>
</gene>
<evidence type="ECO:0000256" key="3">
    <source>
        <dbReference type="ARBA" id="ARBA00022729"/>
    </source>
</evidence>
<evidence type="ECO:0000313" key="6">
    <source>
        <dbReference type="EMBL" id="CAL7945454.1"/>
    </source>
</evidence>
<protein>
    <submittedName>
        <fullName evidence="6">Uncharacterized protein</fullName>
    </submittedName>
</protein>
<keyword evidence="3" id="KW-0732">Signal</keyword>
<dbReference type="SMART" id="SM00209">
    <property type="entry name" value="TSP1"/>
    <property type="match status" value="1"/>
</dbReference>
<dbReference type="InterPro" id="IPR051867">
    <property type="entry name" value="Angio_Inhib/Adhesion_GPCR"/>
</dbReference>
<dbReference type="Proteomes" id="UP001642520">
    <property type="component" value="Unassembled WGS sequence"/>
</dbReference>
<feature type="region of interest" description="Disordered" evidence="5">
    <location>
        <begin position="1"/>
        <end position="32"/>
    </location>
</feature>
<organism evidence="6 7">
    <name type="scientific">Xylocopa violacea</name>
    <name type="common">Violet carpenter bee</name>
    <name type="synonym">Apis violacea</name>
    <dbReference type="NCBI Taxonomy" id="135666"/>
    <lineage>
        <taxon>Eukaryota</taxon>
        <taxon>Metazoa</taxon>
        <taxon>Ecdysozoa</taxon>
        <taxon>Arthropoda</taxon>
        <taxon>Hexapoda</taxon>
        <taxon>Insecta</taxon>
        <taxon>Pterygota</taxon>
        <taxon>Neoptera</taxon>
        <taxon>Endopterygota</taxon>
        <taxon>Hymenoptera</taxon>
        <taxon>Apocrita</taxon>
        <taxon>Aculeata</taxon>
        <taxon>Apoidea</taxon>
        <taxon>Anthophila</taxon>
        <taxon>Apidae</taxon>
        <taxon>Xylocopa</taxon>
        <taxon>Xylocopa</taxon>
    </lineage>
</organism>